<evidence type="ECO:0000256" key="3">
    <source>
        <dbReference type="ARBA" id="ARBA00022723"/>
    </source>
</evidence>
<dbReference type="GO" id="GO:0016787">
    <property type="term" value="F:hydrolase activity"/>
    <property type="evidence" value="ECO:0007669"/>
    <property type="project" value="UniProtKB-KW"/>
</dbReference>
<dbReference type="InterPro" id="IPR000286">
    <property type="entry name" value="HDACs"/>
</dbReference>
<dbReference type="Gene3D" id="3.40.800.20">
    <property type="entry name" value="Histone deacetylase domain"/>
    <property type="match status" value="1"/>
</dbReference>
<dbReference type="InterPro" id="IPR023696">
    <property type="entry name" value="Ureohydrolase_dom_sf"/>
</dbReference>
<dbReference type="SUPFAM" id="SSF52768">
    <property type="entry name" value="Arginase/deacetylase"/>
    <property type="match status" value="1"/>
</dbReference>
<dbReference type="PANTHER" id="PTHR10625">
    <property type="entry name" value="HISTONE DEACETYLASE HDAC1-RELATED"/>
    <property type="match status" value="1"/>
</dbReference>
<dbReference type="InterPro" id="IPR023801">
    <property type="entry name" value="His_deacetylse_dom"/>
</dbReference>
<comment type="cofactor">
    <cofactor evidence="1">
        <name>Zn(2+)</name>
        <dbReference type="ChEBI" id="CHEBI:29105"/>
    </cofactor>
</comment>
<evidence type="ECO:0000256" key="1">
    <source>
        <dbReference type="ARBA" id="ARBA00001947"/>
    </source>
</evidence>
<feature type="domain" description="Histone deacetylase" evidence="6">
    <location>
        <begin position="43"/>
        <end position="332"/>
    </location>
</feature>
<dbReference type="RefSeq" id="WP_119587220.1">
    <property type="nucleotide sequence ID" value="NZ_CAWODQ010000025.1"/>
</dbReference>
<evidence type="ECO:0000256" key="5">
    <source>
        <dbReference type="ARBA" id="ARBA00022833"/>
    </source>
</evidence>
<evidence type="ECO:0000256" key="4">
    <source>
        <dbReference type="ARBA" id="ARBA00022801"/>
    </source>
</evidence>
<dbReference type="InterPro" id="IPR037138">
    <property type="entry name" value="His_deacetylse_dom_sf"/>
</dbReference>
<comment type="similarity">
    <text evidence="2">Belongs to the histone deacetylase family.</text>
</comment>
<dbReference type="GO" id="GO:0046872">
    <property type="term" value="F:metal ion binding"/>
    <property type="evidence" value="ECO:0007669"/>
    <property type="project" value="UniProtKB-KW"/>
</dbReference>
<dbReference type="GO" id="GO:0040029">
    <property type="term" value="P:epigenetic regulation of gene expression"/>
    <property type="evidence" value="ECO:0007669"/>
    <property type="project" value="TreeGrafter"/>
</dbReference>
<evidence type="ECO:0000313" key="8">
    <source>
        <dbReference type="Proteomes" id="UP000286576"/>
    </source>
</evidence>
<dbReference type="EMBL" id="QXFL01000005">
    <property type="protein sequence ID" value="RIV84992.1"/>
    <property type="molecule type" value="Genomic_DNA"/>
</dbReference>
<keyword evidence="4" id="KW-0378">Hydrolase</keyword>
<protein>
    <submittedName>
        <fullName evidence="7">Histone deacetylase family protein</fullName>
    </submittedName>
</protein>
<proteinExistence type="inferred from homology"/>
<dbReference type="GO" id="GO:0004407">
    <property type="term" value="F:histone deacetylase activity"/>
    <property type="evidence" value="ECO:0007669"/>
    <property type="project" value="TreeGrafter"/>
</dbReference>
<dbReference type="PANTHER" id="PTHR10625:SF17">
    <property type="entry name" value="HISTONE DEACETYLASE 8"/>
    <property type="match status" value="1"/>
</dbReference>
<comment type="caution">
    <text evidence="7">The sequence shown here is derived from an EMBL/GenBank/DDBJ whole genome shotgun (WGS) entry which is preliminary data.</text>
</comment>
<evidence type="ECO:0000313" key="7">
    <source>
        <dbReference type="EMBL" id="RIV84992.1"/>
    </source>
</evidence>
<sequence length="338" mass="36834">MRVIFDPRQTEHAPERELHNGAWAPYAEVPARAESIAALFDCQPARDFGMAPLEAVHAPEYLQFLQDAWTDWQQTGRGGDAIPYAFPVRRRRALSLERIDARMGRHAFDAATPIARDTWKSAYWSAQTALTALEDLLTGTQPATFALCRPPGHHSGHDYMGGYCYLNSAAIAARHALSSGAKRVAVLDVDYHHGNGTQDIFYESADVFFASIHADPSTDYPFYWGHADECGAGEGQGTTLNVPLPRGTQWNAYRDALAGVVERLSAWKPELVVVSFGADTFAGDPISEFLLRTEDYEQMAQLVATIGVPILVVMEGGYAIGDLGANTASFLAGIATAL</sequence>
<gene>
    <name evidence="7" type="ORF">D2V07_11840</name>
</gene>
<dbReference type="OrthoDB" id="9808367at2"/>
<accession>A0A418NQY1</accession>
<evidence type="ECO:0000259" key="6">
    <source>
        <dbReference type="Pfam" id="PF00850"/>
    </source>
</evidence>
<organism evidence="7 8">
    <name type="scientific">Aurantiacibacter zhengii</name>
    <dbReference type="NCBI Taxonomy" id="2307003"/>
    <lineage>
        <taxon>Bacteria</taxon>
        <taxon>Pseudomonadati</taxon>
        <taxon>Pseudomonadota</taxon>
        <taxon>Alphaproteobacteria</taxon>
        <taxon>Sphingomonadales</taxon>
        <taxon>Erythrobacteraceae</taxon>
        <taxon>Aurantiacibacter</taxon>
    </lineage>
</organism>
<reference evidence="7 8" key="1">
    <citation type="submission" date="2018-08" db="EMBL/GenBank/DDBJ databases">
        <title>Erythrobacter zhengii sp.nov., a bacterium isolated from deep-sea sediment.</title>
        <authorList>
            <person name="Fang C."/>
            <person name="Wu Y.-H."/>
            <person name="Sun C."/>
            <person name="Wang H."/>
            <person name="Cheng H."/>
            <person name="Meng F.-X."/>
            <person name="Wang C.-S."/>
            <person name="Xu X.-W."/>
        </authorList>
    </citation>
    <scope>NUCLEOTIDE SEQUENCE [LARGE SCALE GENOMIC DNA]</scope>
    <source>
        <strain evidence="7 8">V18</strain>
    </source>
</reference>
<keyword evidence="8" id="KW-1185">Reference proteome</keyword>
<dbReference type="AlphaFoldDB" id="A0A418NQY1"/>
<name>A0A418NQY1_9SPHN</name>
<dbReference type="CDD" id="cd10001">
    <property type="entry name" value="HDAC_classII_APAH"/>
    <property type="match status" value="1"/>
</dbReference>
<keyword evidence="5" id="KW-0862">Zinc</keyword>
<keyword evidence="3" id="KW-0479">Metal-binding</keyword>
<dbReference type="Pfam" id="PF00850">
    <property type="entry name" value="Hist_deacetyl"/>
    <property type="match status" value="1"/>
</dbReference>
<dbReference type="Proteomes" id="UP000286576">
    <property type="component" value="Unassembled WGS sequence"/>
</dbReference>
<evidence type="ECO:0000256" key="2">
    <source>
        <dbReference type="ARBA" id="ARBA00005947"/>
    </source>
</evidence>
<dbReference type="PRINTS" id="PR01270">
    <property type="entry name" value="HDASUPER"/>
</dbReference>